<dbReference type="Pfam" id="PF03382">
    <property type="entry name" value="DUF285"/>
    <property type="match status" value="1"/>
</dbReference>
<organism evidence="1 2">
    <name type="scientific">Thalassiosira oceanica</name>
    <name type="common">Marine diatom</name>
    <dbReference type="NCBI Taxonomy" id="159749"/>
    <lineage>
        <taxon>Eukaryota</taxon>
        <taxon>Sar</taxon>
        <taxon>Stramenopiles</taxon>
        <taxon>Ochrophyta</taxon>
        <taxon>Bacillariophyta</taxon>
        <taxon>Coscinodiscophyceae</taxon>
        <taxon>Thalassiosirophycidae</taxon>
        <taxon>Thalassiosirales</taxon>
        <taxon>Thalassiosiraceae</taxon>
        <taxon>Thalassiosira</taxon>
    </lineage>
</organism>
<gene>
    <name evidence="1" type="ORF">THAOC_23498</name>
</gene>
<keyword evidence="2" id="KW-1185">Reference proteome</keyword>
<dbReference type="OrthoDB" id="42699at2759"/>
<dbReference type="InterPro" id="IPR005046">
    <property type="entry name" value="DUF285"/>
</dbReference>
<protein>
    <recommendedName>
        <fullName evidence="3">BspA family leucine-rich repeat surface protein</fullName>
    </recommendedName>
</protein>
<evidence type="ECO:0000313" key="1">
    <source>
        <dbReference type="EMBL" id="EJK56587.1"/>
    </source>
</evidence>
<feature type="non-terminal residue" evidence="1">
    <location>
        <position position="133"/>
    </location>
</feature>
<comment type="caution">
    <text evidence="1">The sequence shown here is derived from an EMBL/GenBank/DDBJ whole genome shotgun (WGS) entry which is preliminary data.</text>
</comment>
<reference evidence="1 2" key="1">
    <citation type="journal article" date="2012" name="Genome Biol.">
        <title>Genome and low-iron response of an oceanic diatom adapted to chronic iron limitation.</title>
        <authorList>
            <person name="Lommer M."/>
            <person name="Specht M."/>
            <person name="Roy A.S."/>
            <person name="Kraemer L."/>
            <person name="Andreson R."/>
            <person name="Gutowska M.A."/>
            <person name="Wolf J."/>
            <person name="Bergner S.V."/>
            <person name="Schilhabel M.B."/>
            <person name="Klostermeier U.C."/>
            <person name="Beiko R.G."/>
            <person name="Rosenstiel P."/>
            <person name="Hippler M."/>
            <person name="Laroche J."/>
        </authorList>
    </citation>
    <scope>NUCLEOTIDE SEQUENCE [LARGE SCALE GENOMIC DNA]</scope>
    <source>
        <strain evidence="1 2">CCMP1005</strain>
    </source>
</reference>
<dbReference type="Proteomes" id="UP000266841">
    <property type="component" value="Unassembled WGS sequence"/>
</dbReference>
<name>K0SD69_THAOC</name>
<sequence length="133" mass="14618">MSKFDILSIFQPSEYPSFTSNAELKQAMKEYLDPDTRDAAVSTYGPIESWGVSAVEDFSGLFEEAPGTALLGASIFNDDISGWDVSSGTDFGNMFKWASSFNQDISGWDVSKGTHFGAMFYRASSFNQDISGW</sequence>
<evidence type="ECO:0000313" key="2">
    <source>
        <dbReference type="Proteomes" id="UP000266841"/>
    </source>
</evidence>
<dbReference type="AlphaFoldDB" id="K0SD69"/>
<proteinExistence type="predicted"/>
<dbReference type="EMBL" id="AGNL01031030">
    <property type="protein sequence ID" value="EJK56587.1"/>
    <property type="molecule type" value="Genomic_DNA"/>
</dbReference>
<evidence type="ECO:0008006" key="3">
    <source>
        <dbReference type="Google" id="ProtNLM"/>
    </source>
</evidence>
<accession>K0SD69</accession>